<dbReference type="Proteomes" id="UP000054558">
    <property type="component" value="Unassembled WGS sequence"/>
</dbReference>
<accession>A0A0U9HIQ5</accession>
<feature type="compositionally biased region" description="Polar residues" evidence="1">
    <location>
        <begin position="509"/>
        <end position="525"/>
    </location>
</feature>
<reference evidence="2 3" key="1">
    <citation type="journal article" date="2014" name="Nat. Commun.">
        <title>Klebsormidium flaccidum genome reveals primary factors for plant terrestrial adaptation.</title>
        <authorList>
            <person name="Hori K."/>
            <person name="Maruyama F."/>
            <person name="Fujisawa T."/>
            <person name="Togashi T."/>
            <person name="Yamamoto N."/>
            <person name="Seo M."/>
            <person name="Sato S."/>
            <person name="Yamada T."/>
            <person name="Mori H."/>
            <person name="Tajima N."/>
            <person name="Moriyama T."/>
            <person name="Ikeuchi M."/>
            <person name="Watanabe M."/>
            <person name="Wada H."/>
            <person name="Kobayashi K."/>
            <person name="Saito M."/>
            <person name="Masuda T."/>
            <person name="Sasaki-Sekimoto Y."/>
            <person name="Mashiguchi K."/>
            <person name="Awai K."/>
            <person name="Shimojima M."/>
            <person name="Masuda S."/>
            <person name="Iwai M."/>
            <person name="Nobusawa T."/>
            <person name="Narise T."/>
            <person name="Kondo S."/>
            <person name="Saito H."/>
            <person name="Sato R."/>
            <person name="Murakawa M."/>
            <person name="Ihara Y."/>
            <person name="Oshima-Yamada Y."/>
            <person name="Ohtaka K."/>
            <person name="Satoh M."/>
            <person name="Sonobe K."/>
            <person name="Ishii M."/>
            <person name="Ohtani R."/>
            <person name="Kanamori-Sato M."/>
            <person name="Honoki R."/>
            <person name="Miyazaki D."/>
            <person name="Mochizuki H."/>
            <person name="Umetsu J."/>
            <person name="Higashi K."/>
            <person name="Shibata D."/>
            <person name="Kamiya Y."/>
            <person name="Sato N."/>
            <person name="Nakamura Y."/>
            <person name="Tabata S."/>
            <person name="Ida S."/>
            <person name="Kurokawa K."/>
            <person name="Ohta H."/>
        </authorList>
    </citation>
    <scope>NUCLEOTIDE SEQUENCE [LARGE SCALE GENOMIC DNA]</scope>
    <source>
        <strain evidence="2 3">NIES-2285</strain>
    </source>
</reference>
<proteinExistence type="predicted"/>
<gene>
    <name evidence="2" type="ORF">KFL_000540360</name>
</gene>
<sequence length="693" mass="73659">MSNAGSINAELSDADKKLVASQRVKRLPKTVHQQVKDLEARYTTFIAAPRNQRWRAALPPNFKSTPITFSVNEGITSTDNILKVQSFKVLLGLQSAFQQIQKSTDPPMLVSDFAEDQLLELDPADRQLMLGSVLSLQIADLAAVRSLCQVPEAQESLKDFIETEQFRVLEFLQLELARVQTYEPVLPANFMSEDQNTVADAGQGEGGDEDVLEAVLEQAMEGESRAQREEMPVDESLGGLHARADLLSTQSGLRYLAEGLADNPLMDEALPPYSSEDLGPPRDSARSQDPTDSTSKEVGGLSGAGEQQAADPSRGASSPADPLATTREGSVLLGPQLSHEQEPQAQAREAHIGQVGQPVPSVVPPGASFLQFPCPQDVVGGETGQPSMEEVLPTRHSAHIGDVRGNQSGGQPISQGVPQTGQPDRRGDACDRRPGEKPLSSGVTLTGQSAPKRDARGSPPGEQPVAQTRQFSPEEDARGSRPEEQPSFPGVTQTGQSAPEGDVSGSRPWEQSFSPGVTQTGQSAAQKDDARVSQPEEQPLCPGVQRTGQSARNGNAFAGQSGGPPSPLGAPFDDETGRRGASEDVPGGQPGRQQIDADAPFVVGRENVGLGEGQGGNERARIPNRGRAFQGETDQHFRGPSPLFGPQGGPTTAPPVTFDAMMQPDWDASRGFPGFWNASADEVVNQAPSKNVV</sequence>
<name>A0A0U9HIQ5_KLENI</name>
<evidence type="ECO:0000256" key="1">
    <source>
        <dbReference type="SAM" id="MobiDB-lite"/>
    </source>
</evidence>
<feature type="region of interest" description="Disordered" evidence="1">
    <location>
        <begin position="266"/>
        <end position="326"/>
    </location>
</feature>
<feature type="compositionally biased region" description="Basic and acidic residues" evidence="1">
    <location>
        <begin position="475"/>
        <end position="484"/>
    </location>
</feature>
<evidence type="ECO:0000313" key="2">
    <source>
        <dbReference type="EMBL" id="GAQ80461.1"/>
    </source>
</evidence>
<protein>
    <submittedName>
        <fullName evidence="2">Uncharacterized protein</fullName>
    </submittedName>
</protein>
<feature type="compositionally biased region" description="Basic and acidic residues" evidence="1">
    <location>
        <begin position="423"/>
        <end position="436"/>
    </location>
</feature>
<dbReference type="EMBL" id="DF237003">
    <property type="protein sequence ID" value="GAQ80461.1"/>
    <property type="molecule type" value="Genomic_DNA"/>
</dbReference>
<dbReference type="AlphaFoldDB" id="A0A0U9HIQ5"/>
<organism evidence="2 3">
    <name type="scientific">Klebsormidium nitens</name>
    <name type="common">Green alga</name>
    <name type="synonym">Ulothrix nitens</name>
    <dbReference type="NCBI Taxonomy" id="105231"/>
    <lineage>
        <taxon>Eukaryota</taxon>
        <taxon>Viridiplantae</taxon>
        <taxon>Streptophyta</taxon>
        <taxon>Klebsormidiophyceae</taxon>
        <taxon>Klebsormidiales</taxon>
        <taxon>Klebsormidiaceae</taxon>
        <taxon>Klebsormidium</taxon>
    </lineage>
</organism>
<feature type="region of interest" description="Disordered" evidence="1">
    <location>
        <begin position="631"/>
        <end position="657"/>
    </location>
</feature>
<evidence type="ECO:0000313" key="3">
    <source>
        <dbReference type="Proteomes" id="UP000054558"/>
    </source>
</evidence>
<feature type="region of interest" description="Disordered" evidence="1">
    <location>
        <begin position="400"/>
        <end position="599"/>
    </location>
</feature>
<dbReference type="OMA" id="KSSRFME"/>
<feature type="compositionally biased region" description="Polar residues" evidence="1">
    <location>
        <begin position="405"/>
        <end position="422"/>
    </location>
</feature>
<keyword evidence="3" id="KW-1185">Reference proteome</keyword>